<accession>A3IIY7</accession>
<gene>
    <name evidence="2" type="ORF">CY0110_18277</name>
</gene>
<organism evidence="2 3">
    <name type="scientific">Crocosphaera chwakensis CCY0110</name>
    <dbReference type="NCBI Taxonomy" id="391612"/>
    <lineage>
        <taxon>Bacteria</taxon>
        <taxon>Bacillati</taxon>
        <taxon>Cyanobacteriota</taxon>
        <taxon>Cyanophyceae</taxon>
        <taxon>Oscillatoriophycideae</taxon>
        <taxon>Chroococcales</taxon>
        <taxon>Aphanothecaceae</taxon>
        <taxon>Crocosphaera</taxon>
        <taxon>Crocosphaera chwakensis</taxon>
    </lineage>
</organism>
<keyword evidence="3" id="KW-1185">Reference proteome</keyword>
<comment type="caution">
    <text evidence="2">The sequence shown here is derived from an EMBL/GenBank/DDBJ whole genome shotgun (WGS) entry which is preliminary data.</text>
</comment>
<evidence type="ECO:0000256" key="1">
    <source>
        <dbReference type="SAM" id="MobiDB-lite"/>
    </source>
</evidence>
<reference evidence="2 3" key="1">
    <citation type="submission" date="2007-03" db="EMBL/GenBank/DDBJ databases">
        <authorList>
            <person name="Stal L."/>
            <person name="Ferriera S."/>
            <person name="Johnson J."/>
            <person name="Kravitz S."/>
            <person name="Beeson K."/>
            <person name="Sutton G."/>
            <person name="Rogers Y.-H."/>
            <person name="Friedman R."/>
            <person name="Frazier M."/>
            <person name="Venter J.C."/>
        </authorList>
    </citation>
    <scope>NUCLEOTIDE SEQUENCE [LARGE SCALE GENOMIC DNA]</scope>
    <source>
        <strain evidence="2 3">CCY0110</strain>
    </source>
</reference>
<sequence length="24" mass="2554">MILAENLEKNGLSHGDQANNGTVQ</sequence>
<dbReference type="EMBL" id="AAXW01000002">
    <property type="protein sequence ID" value="EAZ93769.1"/>
    <property type="molecule type" value="Genomic_DNA"/>
</dbReference>
<name>A3IIY7_9CHRO</name>
<feature type="region of interest" description="Disordered" evidence="1">
    <location>
        <begin position="1"/>
        <end position="24"/>
    </location>
</feature>
<proteinExistence type="predicted"/>
<protein>
    <submittedName>
        <fullName evidence="2">Uncharacterized protein</fullName>
    </submittedName>
</protein>
<dbReference type="AlphaFoldDB" id="A3IIY7"/>
<dbReference type="Proteomes" id="UP000003781">
    <property type="component" value="Unassembled WGS sequence"/>
</dbReference>
<evidence type="ECO:0000313" key="2">
    <source>
        <dbReference type="EMBL" id="EAZ93769.1"/>
    </source>
</evidence>
<evidence type="ECO:0000313" key="3">
    <source>
        <dbReference type="Proteomes" id="UP000003781"/>
    </source>
</evidence>